<name>A0ABU0U8A3_9SPHI</name>
<reference evidence="1 2" key="1">
    <citation type="submission" date="2023-07" db="EMBL/GenBank/DDBJ databases">
        <title>Functional and genomic diversity of the sorghum phyllosphere microbiome.</title>
        <authorList>
            <person name="Shade A."/>
        </authorList>
    </citation>
    <scope>NUCLEOTIDE SEQUENCE [LARGE SCALE GENOMIC DNA]</scope>
    <source>
        <strain evidence="1 2">SORGH_AS_0892</strain>
    </source>
</reference>
<proteinExistence type="predicted"/>
<organism evidence="1 2">
    <name type="scientific">Sphingobacterium zeae</name>
    <dbReference type="NCBI Taxonomy" id="1776859"/>
    <lineage>
        <taxon>Bacteria</taxon>
        <taxon>Pseudomonadati</taxon>
        <taxon>Bacteroidota</taxon>
        <taxon>Sphingobacteriia</taxon>
        <taxon>Sphingobacteriales</taxon>
        <taxon>Sphingobacteriaceae</taxon>
        <taxon>Sphingobacterium</taxon>
    </lineage>
</organism>
<dbReference type="RefSeq" id="WP_307186708.1">
    <property type="nucleotide sequence ID" value="NZ_JAUTBA010000001.1"/>
</dbReference>
<evidence type="ECO:0000313" key="2">
    <source>
        <dbReference type="Proteomes" id="UP001244640"/>
    </source>
</evidence>
<evidence type="ECO:0000313" key="1">
    <source>
        <dbReference type="EMBL" id="MDQ1151191.1"/>
    </source>
</evidence>
<protein>
    <submittedName>
        <fullName evidence="1">Uncharacterized protein</fullName>
    </submittedName>
</protein>
<dbReference type="Proteomes" id="UP001244640">
    <property type="component" value="Unassembled WGS sequence"/>
</dbReference>
<gene>
    <name evidence="1" type="ORF">QE382_003175</name>
</gene>
<sequence length="130" mass="14717">MPKAGDQFISTLKKTHLGWGTHRYTNSRPAIKNEGYIPIPSRYAKGFYITNLHETRQSNIYKFSTSDGYLIDKELKASGNTKKGDKFAKNLHGNNDLKLLGSWFNHIGAKIGDKIKVEFKSSNEILLTKI</sequence>
<accession>A0ABU0U8A3</accession>
<comment type="caution">
    <text evidence="1">The sequence shown here is derived from an EMBL/GenBank/DDBJ whole genome shotgun (WGS) entry which is preliminary data.</text>
</comment>
<dbReference type="EMBL" id="JAUTBA010000001">
    <property type="protein sequence ID" value="MDQ1151191.1"/>
    <property type="molecule type" value="Genomic_DNA"/>
</dbReference>
<keyword evidence="2" id="KW-1185">Reference proteome</keyword>